<dbReference type="Proteomes" id="UP001168990">
    <property type="component" value="Unassembled WGS sequence"/>
</dbReference>
<evidence type="ECO:0000313" key="1">
    <source>
        <dbReference type="EMBL" id="KAK0160225.1"/>
    </source>
</evidence>
<evidence type="ECO:0000313" key="2">
    <source>
        <dbReference type="Proteomes" id="UP001168990"/>
    </source>
</evidence>
<organism evidence="1 2">
    <name type="scientific">Microctonus aethiopoides</name>
    <dbReference type="NCBI Taxonomy" id="144406"/>
    <lineage>
        <taxon>Eukaryota</taxon>
        <taxon>Metazoa</taxon>
        <taxon>Ecdysozoa</taxon>
        <taxon>Arthropoda</taxon>
        <taxon>Hexapoda</taxon>
        <taxon>Insecta</taxon>
        <taxon>Pterygota</taxon>
        <taxon>Neoptera</taxon>
        <taxon>Endopterygota</taxon>
        <taxon>Hymenoptera</taxon>
        <taxon>Apocrita</taxon>
        <taxon>Ichneumonoidea</taxon>
        <taxon>Braconidae</taxon>
        <taxon>Euphorinae</taxon>
        <taxon>Microctonus</taxon>
    </lineage>
</organism>
<proteinExistence type="predicted"/>
<dbReference type="EMBL" id="JAQQBS010001423">
    <property type="protein sequence ID" value="KAK0160225.1"/>
    <property type="molecule type" value="Genomic_DNA"/>
</dbReference>
<reference evidence="1" key="2">
    <citation type="submission" date="2023-03" db="EMBL/GenBank/DDBJ databases">
        <authorList>
            <person name="Inwood S.N."/>
            <person name="Skelly J.G."/>
            <person name="Guhlin J."/>
            <person name="Harrop T.W.R."/>
            <person name="Goldson S.G."/>
            <person name="Dearden P.K."/>
        </authorList>
    </citation>
    <scope>NUCLEOTIDE SEQUENCE</scope>
    <source>
        <strain evidence="1">Irish</strain>
        <tissue evidence="1">Whole body</tissue>
    </source>
</reference>
<reference evidence="1" key="1">
    <citation type="journal article" date="2023" name="bioRxiv">
        <title>Scaffold-level genome assemblies of two parasitoid biocontrol wasps reveal the parthenogenesis mechanism and an associated novel virus.</title>
        <authorList>
            <person name="Inwood S."/>
            <person name="Skelly J."/>
            <person name="Guhlin J."/>
            <person name="Harrop T."/>
            <person name="Goldson S."/>
            <person name="Dearden P."/>
        </authorList>
    </citation>
    <scope>NUCLEOTIDE SEQUENCE</scope>
    <source>
        <strain evidence="1">Irish</strain>
        <tissue evidence="1">Whole body</tissue>
    </source>
</reference>
<accession>A0AA39C980</accession>
<gene>
    <name evidence="1" type="ORF">PV328_007653</name>
</gene>
<name>A0AA39C980_9HYME</name>
<keyword evidence="2" id="KW-1185">Reference proteome</keyword>
<protein>
    <submittedName>
        <fullName evidence="1">Uncharacterized protein</fullName>
    </submittedName>
</protein>
<dbReference type="AlphaFoldDB" id="A0AA39C980"/>
<comment type="caution">
    <text evidence="1">The sequence shown here is derived from an EMBL/GenBank/DDBJ whole genome shotgun (WGS) entry which is preliminary data.</text>
</comment>
<sequence>MTCNGSQILLHWYQIFPIRVQYFKRCFLRERARTLQLSASCQCHGQEYWDGQRCFSLVPAGGTWDKDGMISSPAASERYPSKKQERFLSLVPAVRIVRVHVLPSTADSEHVSDTEWYGIA</sequence>